<dbReference type="CDD" id="cd02966">
    <property type="entry name" value="TlpA_like_family"/>
    <property type="match status" value="1"/>
</dbReference>
<evidence type="ECO:0000313" key="4">
    <source>
        <dbReference type="Proteomes" id="UP001162741"/>
    </source>
</evidence>
<dbReference type="InterPro" id="IPR050553">
    <property type="entry name" value="Thioredoxin_ResA/DsbE_sf"/>
</dbReference>
<gene>
    <name evidence="3" type="ORF">MKQ68_10260</name>
</gene>
<name>A0ABY6JA94_9BACT</name>
<evidence type="ECO:0000256" key="1">
    <source>
        <dbReference type="SAM" id="SignalP"/>
    </source>
</evidence>
<protein>
    <submittedName>
        <fullName evidence="3">TlpA family protein disulfide reductase</fullName>
    </submittedName>
</protein>
<dbReference type="Pfam" id="PF00578">
    <property type="entry name" value="AhpC-TSA"/>
    <property type="match status" value="1"/>
</dbReference>
<dbReference type="PANTHER" id="PTHR42852">
    <property type="entry name" value="THIOL:DISULFIDE INTERCHANGE PROTEIN DSBE"/>
    <property type="match status" value="1"/>
</dbReference>
<dbReference type="EMBL" id="CP107006">
    <property type="protein sequence ID" value="UYQ95482.1"/>
    <property type="molecule type" value="Genomic_DNA"/>
</dbReference>
<feature type="signal peptide" evidence="1">
    <location>
        <begin position="1"/>
        <end position="21"/>
    </location>
</feature>
<dbReference type="PROSITE" id="PS51352">
    <property type="entry name" value="THIOREDOXIN_2"/>
    <property type="match status" value="1"/>
</dbReference>
<keyword evidence="1" id="KW-0732">Signal</keyword>
<evidence type="ECO:0000259" key="2">
    <source>
        <dbReference type="PROSITE" id="PS51352"/>
    </source>
</evidence>
<dbReference type="InterPro" id="IPR036249">
    <property type="entry name" value="Thioredoxin-like_sf"/>
</dbReference>
<dbReference type="InterPro" id="IPR000866">
    <property type="entry name" value="AhpC/TSA"/>
</dbReference>
<proteinExistence type="predicted"/>
<keyword evidence="4" id="KW-1185">Reference proteome</keyword>
<evidence type="ECO:0000313" key="3">
    <source>
        <dbReference type="EMBL" id="UYQ95482.1"/>
    </source>
</evidence>
<dbReference type="InterPro" id="IPR013766">
    <property type="entry name" value="Thioredoxin_domain"/>
</dbReference>
<feature type="domain" description="Thioredoxin" evidence="2">
    <location>
        <begin position="276"/>
        <end position="430"/>
    </location>
</feature>
<dbReference type="SUPFAM" id="SSF52833">
    <property type="entry name" value="Thioredoxin-like"/>
    <property type="match status" value="1"/>
</dbReference>
<organism evidence="3 4">
    <name type="scientific">Chitinophaga horti</name>
    <dbReference type="NCBI Taxonomy" id="2920382"/>
    <lineage>
        <taxon>Bacteria</taxon>
        <taxon>Pseudomonadati</taxon>
        <taxon>Bacteroidota</taxon>
        <taxon>Chitinophagia</taxon>
        <taxon>Chitinophagales</taxon>
        <taxon>Chitinophagaceae</taxon>
        <taxon>Chitinophaga</taxon>
    </lineage>
</organism>
<accession>A0ABY6JA94</accession>
<dbReference type="Gene3D" id="3.40.30.10">
    <property type="entry name" value="Glutaredoxin"/>
    <property type="match status" value="1"/>
</dbReference>
<feature type="chain" id="PRO_5045189701" evidence="1">
    <location>
        <begin position="22"/>
        <end position="430"/>
    </location>
</feature>
<sequence length="430" mass="49472">MKKIVWCAAMVLAMMAVKAQAQDNAIATKRTAYYKAYGEQDSAKAIVLAKQFLKDYPMDKTDVEADAKANVQYYRIYQKLLTIPAKEMNKNVATYINELPFLSLVDFYYHSISLYLLHKIEAPASLLERSEIIIKRMPAFKTAPREYANLSKAEWDLKYERAYRDMIFTHTSLLHAVGRNAEALPFAEELNAFFKYKNASLNQEHIDILLALKKKREAHTVLENSVRNNQATPAMLDMLKANYVAKYKTEEGFDKYRETLRDEDVEAAMKEELKKEFIKKDLPAFTLYDVNGNKVSSADWKGKIVVLDFWASWCAPCKAAFPGMKMAQDRLSEQKDVAFYFIVVHEHKKGYKDDINKFIKDNNYPFTVLFDGFDDAKSSDEAAKQLNVTAIPHKMILDKEGKLRFSVISYMGSPSRLADEIVMMVNMTRE</sequence>
<dbReference type="RefSeq" id="WP_264283209.1">
    <property type="nucleotide sequence ID" value="NZ_CP107006.1"/>
</dbReference>
<dbReference type="Proteomes" id="UP001162741">
    <property type="component" value="Chromosome"/>
</dbReference>
<dbReference type="PANTHER" id="PTHR42852:SF17">
    <property type="entry name" value="THIOREDOXIN-LIKE PROTEIN HI_1115"/>
    <property type="match status" value="1"/>
</dbReference>
<reference evidence="3" key="1">
    <citation type="submission" date="2022-10" db="EMBL/GenBank/DDBJ databases">
        <title>Chitinophaga sp. nov., isolated from soil.</title>
        <authorList>
            <person name="Jeon C.O."/>
        </authorList>
    </citation>
    <scope>NUCLEOTIDE SEQUENCE</scope>
    <source>
        <strain evidence="3">R8</strain>
    </source>
</reference>